<dbReference type="PANTHER" id="PTHR44846">
    <property type="entry name" value="MANNOSYL-D-GLYCERATE TRANSPORT/METABOLISM SYSTEM REPRESSOR MNGR-RELATED"/>
    <property type="match status" value="1"/>
</dbReference>
<keyword evidence="3" id="KW-0804">Transcription</keyword>
<dbReference type="RefSeq" id="WP_372560930.1">
    <property type="nucleotide sequence ID" value="NZ_JBGOSP010000001.1"/>
</dbReference>
<dbReference type="EMBL" id="JBGOSP010000001">
    <property type="protein sequence ID" value="MFA3834840.1"/>
    <property type="molecule type" value="Genomic_DNA"/>
</dbReference>
<dbReference type="Gene3D" id="3.40.1410.10">
    <property type="entry name" value="Chorismate lyase-like"/>
    <property type="match status" value="1"/>
</dbReference>
<feature type="domain" description="HTH gntR-type" evidence="5">
    <location>
        <begin position="22"/>
        <end position="89"/>
    </location>
</feature>
<feature type="compositionally biased region" description="Pro residues" evidence="4">
    <location>
        <begin position="9"/>
        <end position="18"/>
    </location>
</feature>
<comment type="caution">
    <text evidence="6">The sequence shown here is derived from an EMBL/GenBank/DDBJ whole genome shotgun (WGS) entry which is preliminary data.</text>
</comment>
<name>A0ABV4S8U9_9ACTN</name>
<dbReference type="InterPro" id="IPR011663">
    <property type="entry name" value="UTRA"/>
</dbReference>
<dbReference type="Pfam" id="PF07702">
    <property type="entry name" value="UTRA"/>
    <property type="match status" value="1"/>
</dbReference>
<dbReference type="PANTHER" id="PTHR44846:SF17">
    <property type="entry name" value="GNTR-FAMILY TRANSCRIPTIONAL REGULATOR"/>
    <property type="match status" value="1"/>
</dbReference>
<dbReference type="SMART" id="SM00866">
    <property type="entry name" value="UTRA"/>
    <property type="match status" value="1"/>
</dbReference>
<dbReference type="Proteomes" id="UP001571476">
    <property type="component" value="Unassembled WGS sequence"/>
</dbReference>
<evidence type="ECO:0000256" key="4">
    <source>
        <dbReference type="SAM" id="MobiDB-lite"/>
    </source>
</evidence>
<evidence type="ECO:0000313" key="7">
    <source>
        <dbReference type="Proteomes" id="UP001571476"/>
    </source>
</evidence>
<dbReference type="InterPro" id="IPR050679">
    <property type="entry name" value="Bact_HTH_transcr_reg"/>
</dbReference>
<organism evidence="6 7">
    <name type="scientific">Streptomyces aureus</name>
    <dbReference type="NCBI Taxonomy" id="193461"/>
    <lineage>
        <taxon>Bacteria</taxon>
        <taxon>Bacillati</taxon>
        <taxon>Actinomycetota</taxon>
        <taxon>Actinomycetes</taxon>
        <taxon>Kitasatosporales</taxon>
        <taxon>Streptomycetaceae</taxon>
        <taxon>Streptomyces</taxon>
    </lineage>
</organism>
<dbReference type="PROSITE" id="PS50949">
    <property type="entry name" value="HTH_GNTR"/>
    <property type="match status" value="1"/>
</dbReference>
<keyword evidence="2" id="KW-0238">DNA-binding</keyword>
<accession>A0ABV4S8U9</accession>
<evidence type="ECO:0000256" key="2">
    <source>
        <dbReference type="ARBA" id="ARBA00023125"/>
    </source>
</evidence>
<gene>
    <name evidence="6" type="ORF">ACEG43_01370</name>
</gene>
<evidence type="ECO:0000256" key="1">
    <source>
        <dbReference type="ARBA" id="ARBA00023015"/>
    </source>
</evidence>
<dbReference type="SMART" id="SM00345">
    <property type="entry name" value="HTH_GNTR"/>
    <property type="match status" value="1"/>
</dbReference>
<dbReference type="SUPFAM" id="SSF46785">
    <property type="entry name" value="Winged helix' DNA-binding domain"/>
    <property type="match status" value="1"/>
</dbReference>
<dbReference type="InterPro" id="IPR000524">
    <property type="entry name" value="Tscrpt_reg_HTH_GntR"/>
</dbReference>
<dbReference type="Pfam" id="PF00392">
    <property type="entry name" value="GntR"/>
    <property type="match status" value="1"/>
</dbReference>
<protein>
    <submittedName>
        <fullName evidence="6">GntR family transcriptional regulator</fullName>
    </submittedName>
</protein>
<dbReference type="InterPro" id="IPR036390">
    <property type="entry name" value="WH_DNA-bd_sf"/>
</dbReference>
<dbReference type="SUPFAM" id="SSF64288">
    <property type="entry name" value="Chorismate lyase-like"/>
    <property type="match status" value="1"/>
</dbReference>
<feature type="region of interest" description="Disordered" evidence="4">
    <location>
        <begin position="1"/>
        <end position="24"/>
    </location>
</feature>
<reference evidence="6 7" key="1">
    <citation type="submission" date="2024-08" db="EMBL/GenBank/DDBJ databases">
        <title>Genome sequence of Streptomyces aureus CACIA-1.46HGO.</title>
        <authorList>
            <person name="Evangelista-Martinez Z."/>
        </authorList>
    </citation>
    <scope>NUCLEOTIDE SEQUENCE [LARGE SCALE GENOMIC DNA]</scope>
    <source>
        <strain evidence="6 7">CACIA-1.46HGO</strain>
    </source>
</reference>
<proteinExistence type="predicted"/>
<evidence type="ECO:0000256" key="3">
    <source>
        <dbReference type="ARBA" id="ARBA00023163"/>
    </source>
</evidence>
<dbReference type="InterPro" id="IPR036388">
    <property type="entry name" value="WH-like_DNA-bd_sf"/>
</dbReference>
<keyword evidence="1" id="KW-0805">Transcription regulation</keyword>
<evidence type="ECO:0000313" key="6">
    <source>
        <dbReference type="EMBL" id="MFA3834840.1"/>
    </source>
</evidence>
<evidence type="ECO:0000259" key="5">
    <source>
        <dbReference type="PROSITE" id="PS50949"/>
    </source>
</evidence>
<keyword evidence="7" id="KW-1185">Reference proteome</keyword>
<sequence length="261" mass="28469">MRDEQSPRPGRPPHPGGTPPRAERARRVADTLRQQITSGVYPHGMLPDERELGHALGATRNVVREALALLSDEGLIIRRRGIGTRIVTAKYGHGLERLTGLAETLVDYGTVTNEVRAARIVPHAPKAVTERLRLPDGSGAVYLERLRSLDGRPLSVDSTWLAPDIGRPLLDRDLAHRDVFDLIEETTGHRLGSAEVTVHAVTAEPDTARLLEIPAGAALFAIDRLTCLADGRPVDAETLRVRADRFALQALVHRGPVAPRT</sequence>
<dbReference type="InterPro" id="IPR028978">
    <property type="entry name" value="Chorismate_lyase_/UTRA_dom_sf"/>
</dbReference>
<dbReference type="PRINTS" id="PR00035">
    <property type="entry name" value="HTHGNTR"/>
</dbReference>
<dbReference type="Gene3D" id="1.10.10.10">
    <property type="entry name" value="Winged helix-like DNA-binding domain superfamily/Winged helix DNA-binding domain"/>
    <property type="match status" value="1"/>
</dbReference>
<dbReference type="CDD" id="cd07377">
    <property type="entry name" value="WHTH_GntR"/>
    <property type="match status" value="1"/>
</dbReference>